<keyword evidence="3" id="KW-1185">Reference proteome</keyword>
<evidence type="ECO:0000313" key="2">
    <source>
        <dbReference type="EMBL" id="PYI15560.1"/>
    </source>
</evidence>
<dbReference type="AlphaFoldDB" id="A0A2V5HHM6"/>
<dbReference type="Proteomes" id="UP000249829">
    <property type="component" value="Unassembled WGS sequence"/>
</dbReference>
<accession>A0A2V5HHM6</accession>
<evidence type="ECO:0000313" key="3">
    <source>
        <dbReference type="Proteomes" id="UP000249829"/>
    </source>
</evidence>
<organism evidence="2 3">
    <name type="scientific">Aspergillus violaceofuscus (strain CBS 115571)</name>
    <dbReference type="NCBI Taxonomy" id="1450538"/>
    <lineage>
        <taxon>Eukaryota</taxon>
        <taxon>Fungi</taxon>
        <taxon>Dikarya</taxon>
        <taxon>Ascomycota</taxon>
        <taxon>Pezizomycotina</taxon>
        <taxon>Eurotiomycetes</taxon>
        <taxon>Eurotiomycetidae</taxon>
        <taxon>Eurotiales</taxon>
        <taxon>Aspergillaceae</taxon>
        <taxon>Aspergillus</taxon>
    </lineage>
</organism>
<dbReference type="EMBL" id="KZ825184">
    <property type="protein sequence ID" value="PYI15560.1"/>
    <property type="molecule type" value="Genomic_DNA"/>
</dbReference>
<protein>
    <submittedName>
        <fullName evidence="2">Uncharacterized protein</fullName>
    </submittedName>
</protein>
<proteinExistence type="predicted"/>
<gene>
    <name evidence="2" type="ORF">BO99DRAFT_249721</name>
</gene>
<sequence length="103" mass="11501">MPNSSLTVLIIIPSRIHPSSILHPLSTFHYHFLFLLPLVLPPPLLPPPSSLPPPGSPVLLPSGTRCRNSLCLLLPFFLRKKKPTQPESSEPRPPFDLPLRPDY</sequence>
<evidence type="ECO:0000256" key="1">
    <source>
        <dbReference type="SAM" id="MobiDB-lite"/>
    </source>
</evidence>
<name>A0A2V5HHM6_ASPV1</name>
<feature type="region of interest" description="Disordered" evidence="1">
    <location>
        <begin position="82"/>
        <end position="103"/>
    </location>
</feature>
<reference evidence="2 3" key="1">
    <citation type="submission" date="2018-02" db="EMBL/GenBank/DDBJ databases">
        <title>The genomes of Aspergillus section Nigri reveals drivers in fungal speciation.</title>
        <authorList>
            <consortium name="DOE Joint Genome Institute"/>
            <person name="Vesth T.C."/>
            <person name="Nybo J."/>
            <person name="Theobald S."/>
            <person name="Brandl J."/>
            <person name="Frisvad J.C."/>
            <person name="Nielsen K.F."/>
            <person name="Lyhne E.K."/>
            <person name="Kogle M.E."/>
            <person name="Kuo A."/>
            <person name="Riley R."/>
            <person name="Clum A."/>
            <person name="Nolan M."/>
            <person name="Lipzen A."/>
            <person name="Salamov A."/>
            <person name="Henrissat B."/>
            <person name="Wiebenga A."/>
            <person name="De vries R.P."/>
            <person name="Grigoriev I.V."/>
            <person name="Mortensen U.H."/>
            <person name="Andersen M.R."/>
            <person name="Baker S.E."/>
        </authorList>
    </citation>
    <scope>NUCLEOTIDE SEQUENCE [LARGE SCALE GENOMIC DNA]</scope>
    <source>
        <strain evidence="2 3">CBS 115571</strain>
    </source>
</reference>